<proteinExistence type="predicted"/>
<reference evidence="2 3" key="1">
    <citation type="submission" date="2024-01" db="EMBL/GenBank/DDBJ databases">
        <title>Genome assemblies of Stephania.</title>
        <authorList>
            <person name="Yang L."/>
        </authorList>
    </citation>
    <scope>NUCLEOTIDE SEQUENCE [LARGE SCALE GENOMIC DNA]</scope>
    <source>
        <strain evidence="2">JXDWG</strain>
        <tissue evidence="2">Leaf</tissue>
    </source>
</reference>
<dbReference type="SMART" id="SM00579">
    <property type="entry name" value="FBD"/>
    <property type="match status" value="1"/>
</dbReference>
<dbReference type="InterPro" id="IPR006566">
    <property type="entry name" value="FBD"/>
</dbReference>
<accession>A0AAP0PAH6</accession>
<dbReference type="InterPro" id="IPR036047">
    <property type="entry name" value="F-box-like_dom_sf"/>
</dbReference>
<keyword evidence="3" id="KW-1185">Reference proteome</keyword>
<sequence>MVKAKKAKVSNTHIGSIPNGGDRLSDLPDSILHYIFSFIDARFAVQASVLSSRWKHLWKSLPYLNIDWNTKPLNKITAKQRRQFAADSADWLITRRDRKCDIQSFRLQSVPKSHFHHISLWVLTAIGCNVRVLDVELVRRKYRIIKLSVGMFSSRFLTTLKLSTLHICPSRLPASKGLSNLKVLHLEYVYVEDVKTITEFISSNIALEYLVLHNVNISSPEGHIVINAPKLESLVLNFVHSKQDDFERLRSEKYRIEVCAPNLRIFGCNSYSSREYSLGELCFLDSASLFMTIAEFDNYKPFRDLDLPEDKKREYVKRITGLLEAVRGVRSLTLGPLFPVVIFESALALGSLSLQFHNLKYLKLETWLSRDCVLVIMHLMSVSPQLETVSLKITESMNARRHETDEMLASANMGECFELGLSEECMFHHLKVLEINSVIGCVNEFKLLQMVLRKAIVLEKILIQTYKATSKSERKKELKCFRKMLLKIPRASSNVVISFL</sequence>
<dbReference type="Gene3D" id="1.20.1280.50">
    <property type="match status" value="1"/>
</dbReference>
<dbReference type="Pfam" id="PF00646">
    <property type="entry name" value="F-box"/>
    <property type="match status" value="1"/>
</dbReference>
<dbReference type="InterPro" id="IPR050232">
    <property type="entry name" value="FBL13/AtMIF1-like"/>
</dbReference>
<feature type="domain" description="F-box" evidence="1">
    <location>
        <begin position="21"/>
        <end position="71"/>
    </location>
</feature>
<dbReference type="PROSITE" id="PS50181">
    <property type="entry name" value="FBOX"/>
    <property type="match status" value="1"/>
</dbReference>
<evidence type="ECO:0000259" key="1">
    <source>
        <dbReference type="PROSITE" id="PS50181"/>
    </source>
</evidence>
<dbReference type="SUPFAM" id="SSF81383">
    <property type="entry name" value="F-box domain"/>
    <property type="match status" value="1"/>
</dbReference>
<dbReference type="CDD" id="cd22160">
    <property type="entry name" value="F-box_AtFBL13-like"/>
    <property type="match status" value="1"/>
</dbReference>
<dbReference type="InterPro" id="IPR053781">
    <property type="entry name" value="F-box_AtFBL13-like"/>
</dbReference>
<protein>
    <recommendedName>
        <fullName evidence="1">F-box domain-containing protein</fullName>
    </recommendedName>
</protein>
<dbReference type="EMBL" id="JBBNAG010000005">
    <property type="protein sequence ID" value="KAK9133765.1"/>
    <property type="molecule type" value="Genomic_DNA"/>
</dbReference>
<evidence type="ECO:0000313" key="2">
    <source>
        <dbReference type="EMBL" id="KAK9133765.1"/>
    </source>
</evidence>
<dbReference type="PANTHER" id="PTHR31900">
    <property type="entry name" value="F-BOX/RNI SUPERFAMILY PROTEIN-RELATED"/>
    <property type="match status" value="1"/>
</dbReference>
<dbReference type="Proteomes" id="UP001419268">
    <property type="component" value="Unassembled WGS sequence"/>
</dbReference>
<dbReference type="InterPro" id="IPR001810">
    <property type="entry name" value="F-box_dom"/>
</dbReference>
<name>A0AAP0PAH6_9MAGN</name>
<organism evidence="2 3">
    <name type="scientific">Stephania cephalantha</name>
    <dbReference type="NCBI Taxonomy" id="152367"/>
    <lineage>
        <taxon>Eukaryota</taxon>
        <taxon>Viridiplantae</taxon>
        <taxon>Streptophyta</taxon>
        <taxon>Embryophyta</taxon>
        <taxon>Tracheophyta</taxon>
        <taxon>Spermatophyta</taxon>
        <taxon>Magnoliopsida</taxon>
        <taxon>Ranunculales</taxon>
        <taxon>Menispermaceae</taxon>
        <taxon>Menispermoideae</taxon>
        <taxon>Cissampelideae</taxon>
        <taxon>Stephania</taxon>
    </lineage>
</organism>
<dbReference type="SMART" id="SM00256">
    <property type="entry name" value="FBOX"/>
    <property type="match status" value="1"/>
</dbReference>
<evidence type="ECO:0000313" key="3">
    <source>
        <dbReference type="Proteomes" id="UP001419268"/>
    </source>
</evidence>
<comment type="caution">
    <text evidence="2">The sequence shown here is derived from an EMBL/GenBank/DDBJ whole genome shotgun (WGS) entry which is preliminary data.</text>
</comment>
<dbReference type="AlphaFoldDB" id="A0AAP0PAH6"/>
<dbReference type="PANTHER" id="PTHR31900:SF27">
    <property type="entry name" value="FBD DOMAIN-CONTAINING PROTEIN"/>
    <property type="match status" value="1"/>
</dbReference>
<dbReference type="InterPro" id="IPR032675">
    <property type="entry name" value="LRR_dom_sf"/>
</dbReference>
<dbReference type="SUPFAM" id="SSF52047">
    <property type="entry name" value="RNI-like"/>
    <property type="match status" value="1"/>
</dbReference>
<dbReference type="Gene3D" id="3.80.10.10">
    <property type="entry name" value="Ribonuclease Inhibitor"/>
    <property type="match status" value="1"/>
</dbReference>
<gene>
    <name evidence="2" type="ORF">Scep_013293</name>
</gene>